<evidence type="ECO:0000313" key="3">
    <source>
        <dbReference type="Proteomes" id="UP001278500"/>
    </source>
</evidence>
<protein>
    <submittedName>
        <fullName evidence="2">Uncharacterized protein</fullName>
    </submittedName>
</protein>
<comment type="caution">
    <text evidence="2">The sequence shown here is derived from an EMBL/GenBank/DDBJ whole genome shotgun (WGS) entry which is preliminary data.</text>
</comment>
<reference evidence="2" key="2">
    <citation type="submission" date="2023-06" db="EMBL/GenBank/DDBJ databases">
        <authorList>
            <consortium name="Lawrence Berkeley National Laboratory"/>
            <person name="Haridas S."/>
            <person name="Hensen N."/>
            <person name="Bonometti L."/>
            <person name="Westerberg I."/>
            <person name="Brannstrom I.O."/>
            <person name="Guillou S."/>
            <person name="Cros-Aarteil S."/>
            <person name="Calhoun S."/>
            <person name="Kuo A."/>
            <person name="Mondo S."/>
            <person name="Pangilinan J."/>
            <person name="Riley R."/>
            <person name="Labutti K."/>
            <person name="Andreopoulos B."/>
            <person name="Lipzen A."/>
            <person name="Chen C."/>
            <person name="Yanf M."/>
            <person name="Daum C."/>
            <person name="Ng V."/>
            <person name="Clum A."/>
            <person name="Steindorff A."/>
            <person name="Ohm R."/>
            <person name="Martin F."/>
            <person name="Silar P."/>
            <person name="Natvig D."/>
            <person name="Lalanne C."/>
            <person name="Gautier V."/>
            <person name="Ament-Velasquez S.L."/>
            <person name="Kruys A."/>
            <person name="Hutchinson M.I."/>
            <person name="Powell A.J."/>
            <person name="Barry K."/>
            <person name="Miller A.N."/>
            <person name="Grigoriev I.V."/>
            <person name="Debuchy R."/>
            <person name="Gladieux P."/>
            <person name="Thoren M.H."/>
            <person name="Johannesson H."/>
        </authorList>
    </citation>
    <scope>NUCLEOTIDE SEQUENCE</scope>
    <source>
        <strain evidence="2">CBS 560.94</strain>
    </source>
</reference>
<feature type="compositionally biased region" description="Low complexity" evidence="1">
    <location>
        <begin position="278"/>
        <end position="288"/>
    </location>
</feature>
<reference evidence="2" key="1">
    <citation type="journal article" date="2023" name="Mol. Phylogenet. Evol.">
        <title>Genome-scale phylogeny and comparative genomics of the fungal order Sordariales.</title>
        <authorList>
            <person name="Hensen N."/>
            <person name="Bonometti L."/>
            <person name="Westerberg I."/>
            <person name="Brannstrom I.O."/>
            <person name="Guillou S."/>
            <person name="Cros-Aarteil S."/>
            <person name="Calhoun S."/>
            <person name="Haridas S."/>
            <person name="Kuo A."/>
            <person name="Mondo S."/>
            <person name="Pangilinan J."/>
            <person name="Riley R."/>
            <person name="LaButti K."/>
            <person name="Andreopoulos B."/>
            <person name="Lipzen A."/>
            <person name="Chen C."/>
            <person name="Yan M."/>
            <person name="Daum C."/>
            <person name="Ng V."/>
            <person name="Clum A."/>
            <person name="Steindorff A."/>
            <person name="Ohm R.A."/>
            <person name="Martin F."/>
            <person name="Silar P."/>
            <person name="Natvig D.O."/>
            <person name="Lalanne C."/>
            <person name="Gautier V."/>
            <person name="Ament-Velasquez S.L."/>
            <person name="Kruys A."/>
            <person name="Hutchinson M.I."/>
            <person name="Powell A.J."/>
            <person name="Barry K."/>
            <person name="Miller A.N."/>
            <person name="Grigoriev I.V."/>
            <person name="Debuchy R."/>
            <person name="Gladieux P."/>
            <person name="Hiltunen Thoren M."/>
            <person name="Johannesson H."/>
        </authorList>
    </citation>
    <scope>NUCLEOTIDE SEQUENCE</scope>
    <source>
        <strain evidence="2">CBS 560.94</strain>
    </source>
</reference>
<dbReference type="EMBL" id="JAUEPP010000004">
    <property type="protein sequence ID" value="KAK3344965.1"/>
    <property type="molecule type" value="Genomic_DNA"/>
</dbReference>
<sequence length="367" mass="41577">MPKWEEIRDDLFQAYMNATGPITPEMQASIEEFMRKRGHDMRWNAISNLPRPSLPDQQLDHPNLNTTNISNSATMSSQRYAQRNLTRWDQKTHEDIMLAMFEHFRPTAADMKEIVDLLHPKGHTFTDGALLYVEMNPRGPPPSASFALPWKSTYSQPFKMEEEDVFYVAKASRPTTWDHDAHLTLLQAVMIEALPCKSQWDKILKRVQDKGYYYTQTAVLMTWNHNADKHLIGCVVEEIVPGQETYRNLAARMHALGYTCTPKAVKQHLQKLRRKEGVSAAAGSDSGANTATPTKGRKRAAPGSGVKKTPGTGRGKKAAAKTAPLVINSDDEDDIKESPEKKLKTEERKVKEEYDDGIDDYMYPNEI</sequence>
<dbReference type="Proteomes" id="UP001278500">
    <property type="component" value="Unassembled WGS sequence"/>
</dbReference>
<evidence type="ECO:0000256" key="1">
    <source>
        <dbReference type="SAM" id="MobiDB-lite"/>
    </source>
</evidence>
<organism evidence="2 3">
    <name type="scientific">Neurospora tetraspora</name>
    <dbReference type="NCBI Taxonomy" id="94610"/>
    <lineage>
        <taxon>Eukaryota</taxon>
        <taxon>Fungi</taxon>
        <taxon>Dikarya</taxon>
        <taxon>Ascomycota</taxon>
        <taxon>Pezizomycotina</taxon>
        <taxon>Sordariomycetes</taxon>
        <taxon>Sordariomycetidae</taxon>
        <taxon>Sordariales</taxon>
        <taxon>Sordariaceae</taxon>
        <taxon>Neurospora</taxon>
    </lineage>
</organism>
<name>A0AAE0JF19_9PEZI</name>
<gene>
    <name evidence="2" type="ORF">B0H65DRAFT_508769</name>
</gene>
<accession>A0AAE0JF19</accession>
<dbReference type="AlphaFoldDB" id="A0AAE0JF19"/>
<feature type="region of interest" description="Disordered" evidence="1">
    <location>
        <begin position="271"/>
        <end position="367"/>
    </location>
</feature>
<feature type="compositionally biased region" description="Basic and acidic residues" evidence="1">
    <location>
        <begin position="336"/>
        <end position="352"/>
    </location>
</feature>
<keyword evidence="3" id="KW-1185">Reference proteome</keyword>
<proteinExistence type="predicted"/>
<dbReference type="RefSeq" id="XP_062681578.1">
    <property type="nucleotide sequence ID" value="XM_062828255.1"/>
</dbReference>
<dbReference type="GeneID" id="87865409"/>
<evidence type="ECO:0000313" key="2">
    <source>
        <dbReference type="EMBL" id="KAK3344965.1"/>
    </source>
</evidence>